<name>A0ABT7T3Y1_9MICO</name>
<accession>A0ABT7T3Y1</accession>
<evidence type="ECO:0000313" key="2">
    <source>
        <dbReference type="EMBL" id="MDM7884288.1"/>
    </source>
</evidence>
<sequence>MKYIHYDASLILTGDLIADAVADYAAVLGANARTDTITVPSVGDDGSVSTSILLVGPASELCVTIAPDDELEPEDPAFIRRLRDAARRAGPERPVDADGGVRFRGAEEPSAHTDA</sequence>
<proteinExistence type="predicted"/>
<gene>
    <name evidence="2" type="ORF">QUG92_04160</name>
</gene>
<evidence type="ECO:0000256" key="1">
    <source>
        <dbReference type="SAM" id="MobiDB-lite"/>
    </source>
</evidence>
<dbReference type="RefSeq" id="WP_182047025.1">
    <property type="nucleotide sequence ID" value="NZ_JAUCML010000002.1"/>
</dbReference>
<dbReference type="Proteomes" id="UP001237823">
    <property type="component" value="Unassembled WGS sequence"/>
</dbReference>
<organism evidence="2 3">
    <name type="scientific">Curtobacterium citri</name>
    <dbReference type="NCBI Taxonomy" id="3055139"/>
    <lineage>
        <taxon>Bacteria</taxon>
        <taxon>Bacillati</taxon>
        <taxon>Actinomycetota</taxon>
        <taxon>Actinomycetes</taxon>
        <taxon>Micrococcales</taxon>
        <taxon>Microbacteriaceae</taxon>
        <taxon>Curtobacterium</taxon>
    </lineage>
</organism>
<dbReference type="EMBL" id="JAUCML010000002">
    <property type="protein sequence ID" value="MDM7884288.1"/>
    <property type="molecule type" value="Genomic_DNA"/>
</dbReference>
<comment type="caution">
    <text evidence="2">The sequence shown here is derived from an EMBL/GenBank/DDBJ whole genome shotgun (WGS) entry which is preliminary data.</text>
</comment>
<evidence type="ECO:0008006" key="4">
    <source>
        <dbReference type="Google" id="ProtNLM"/>
    </source>
</evidence>
<reference evidence="2 3" key="1">
    <citation type="submission" date="2023-06" db="EMBL/GenBank/DDBJ databases">
        <authorList>
            <person name="Feng G."/>
            <person name="Li J."/>
            <person name="Zhu H."/>
        </authorList>
    </citation>
    <scope>NUCLEOTIDE SEQUENCE [LARGE SCALE GENOMIC DNA]</scope>
    <source>
        <strain evidence="2 3">RHCKG23</strain>
    </source>
</reference>
<evidence type="ECO:0000313" key="3">
    <source>
        <dbReference type="Proteomes" id="UP001237823"/>
    </source>
</evidence>
<keyword evidence="3" id="KW-1185">Reference proteome</keyword>
<protein>
    <recommendedName>
        <fullName evidence="4">Glyoxalase-like domain-containing protein</fullName>
    </recommendedName>
</protein>
<feature type="region of interest" description="Disordered" evidence="1">
    <location>
        <begin position="85"/>
        <end position="115"/>
    </location>
</feature>